<name>A0AAV5ETQ4_ELECO</name>
<dbReference type="EMBL" id="BQKI01000079">
    <property type="protein sequence ID" value="GJN26709.1"/>
    <property type="molecule type" value="Genomic_DNA"/>
</dbReference>
<comment type="caution">
    <text evidence="2">The sequence shown here is derived from an EMBL/GenBank/DDBJ whole genome shotgun (WGS) entry which is preliminary data.</text>
</comment>
<feature type="compositionally biased region" description="Polar residues" evidence="1">
    <location>
        <begin position="541"/>
        <end position="559"/>
    </location>
</feature>
<proteinExistence type="predicted"/>
<feature type="region of interest" description="Disordered" evidence="1">
    <location>
        <begin position="524"/>
        <end position="565"/>
    </location>
</feature>
<evidence type="ECO:0000313" key="2">
    <source>
        <dbReference type="EMBL" id="GJN26709.1"/>
    </source>
</evidence>
<reference evidence="2" key="1">
    <citation type="journal article" date="2018" name="DNA Res.">
        <title>Multiple hybrid de novo genome assembly of finger millet, an orphan allotetraploid crop.</title>
        <authorList>
            <person name="Hatakeyama M."/>
            <person name="Aluri S."/>
            <person name="Balachadran M.T."/>
            <person name="Sivarajan S.R."/>
            <person name="Patrignani A."/>
            <person name="Gruter S."/>
            <person name="Poveda L."/>
            <person name="Shimizu-Inatsugi R."/>
            <person name="Baeten J."/>
            <person name="Francoijs K.J."/>
            <person name="Nataraja K.N."/>
            <person name="Reddy Y.A.N."/>
            <person name="Phadnis S."/>
            <person name="Ravikumar R.L."/>
            <person name="Schlapbach R."/>
            <person name="Sreeman S.M."/>
            <person name="Shimizu K.K."/>
        </authorList>
    </citation>
    <scope>NUCLEOTIDE SEQUENCE</scope>
</reference>
<gene>
    <name evidence="2" type="primary">gb14663</name>
    <name evidence="2" type="ORF">PR202_gb14663</name>
</gene>
<evidence type="ECO:0000313" key="3">
    <source>
        <dbReference type="Proteomes" id="UP001054889"/>
    </source>
</evidence>
<sequence length="688" mass="75444">MEAALGALCRGGGWSYAAVWRFHPHDPRLLTVVESYCEDEARTVLEKMLTQVHIVGEGDTWHVLNQTNPEANRDLFQGHAWWQHQFLNGIKTIAIIPLQLQGMVQFGSFRKVPTNSDFLNQVRYIIDQMKGASKDHPLVHTQINLPTYGQQTILNSLGSANDILVQNKANPSQNEKLEDHIKRIKSLRSSIYSPINSQGSLNDVTSQGSGNSTMHSHMLALPANVSICEIKELDNVTDFLHWHVDATTPLQVGSNRGPDSIIVSIMSAYKNLNSLHGTEKESSGQNVTEYQPYRCSATSSPNSGLDELCYSGAGFSSSFTTISKAKTCLQDDSGNLLHNSTSFSSNPCFSKIQENSTARHPALVHEQLLVPDPREGPSLFSPEESFIQLMDATLTTCQISNEFPELPNRTPEEAIGRTSDDDMKECDANNGLLESMIVDLSTNSFVQDWSDESVLQAGNLPNLGGTHSESVRELGNKHSLSTGDSGFPAISVIEQLLGGGAHKPGGHTPCVMKDDAFASSINAQNGSSKATSVPPADTSLDDSCSLNTGNSKGSQSNNPEGMKFAKKRARAEYEDENLSANNLQMLCEERGFFLEIADNIRGFGLTIVKGLMEARDGKIWARFLVEANRDVTRMDIFLSLVQLLEQNSIVGSSDQVTKVMNNGFHPLRIISGLCYRFRLALLSDYNNS</sequence>
<organism evidence="2 3">
    <name type="scientific">Eleusine coracana subsp. coracana</name>
    <dbReference type="NCBI Taxonomy" id="191504"/>
    <lineage>
        <taxon>Eukaryota</taxon>
        <taxon>Viridiplantae</taxon>
        <taxon>Streptophyta</taxon>
        <taxon>Embryophyta</taxon>
        <taxon>Tracheophyta</taxon>
        <taxon>Spermatophyta</taxon>
        <taxon>Magnoliopsida</taxon>
        <taxon>Liliopsida</taxon>
        <taxon>Poales</taxon>
        <taxon>Poaceae</taxon>
        <taxon>PACMAD clade</taxon>
        <taxon>Chloridoideae</taxon>
        <taxon>Cynodonteae</taxon>
        <taxon>Eleusininae</taxon>
        <taxon>Eleusine</taxon>
    </lineage>
</organism>
<dbReference type="Proteomes" id="UP001054889">
    <property type="component" value="Unassembled WGS sequence"/>
</dbReference>
<dbReference type="InterPro" id="IPR043561">
    <property type="entry name" value="LHW-like"/>
</dbReference>
<evidence type="ECO:0000256" key="1">
    <source>
        <dbReference type="SAM" id="MobiDB-lite"/>
    </source>
</evidence>
<keyword evidence="3" id="KW-1185">Reference proteome</keyword>
<protein>
    <recommendedName>
        <fullName evidence="4">Transcription factor MYC/MYB N-terminal domain-containing protein</fullName>
    </recommendedName>
</protein>
<dbReference type="AlphaFoldDB" id="A0AAV5ETQ4"/>
<dbReference type="GO" id="GO:0003700">
    <property type="term" value="F:DNA-binding transcription factor activity"/>
    <property type="evidence" value="ECO:0007669"/>
    <property type="project" value="InterPro"/>
</dbReference>
<dbReference type="PANTHER" id="PTHR46196:SF8">
    <property type="entry name" value="TRANSCRIPTION FACTOR BHLH157"/>
    <property type="match status" value="1"/>
</dbReference>
<feature type="compositionally biased region" description="Basic and acidic residues" evidence="1">
    <location>
        <begin position="410"/>
        <end position="422"/>
    </location>
</feature>
<dbReference type="PANTHER" id="PTHR46196">
    <property type="entry name" value="TRANSCRIPTION FACTOR BHLH155-LIKE ISOFORM X1-RELATED"/>
    <property type="match status" value="1"/>
</dbReference>
<accession>A0AAV5ETQ4</accession>
<feature type="region of interest" description="Disordered" evidence="1">
    <location>
        <begin position="460"/>
        <end position="483"/>
    </location>
</feature>
<reference evidence="2" key="2">
    <citation type="submission" date="2021-12" db="EMBL/GenBank/DDBJ databases">
        <title>Resequencing data analysis of finger millet.</title>
        <authorList>
            <person name="Hatakeyama M."/>
            <person name="Aluri S."/>
            <person name="Balachadran M.T."/>
            <person name="Sivarajan S.R."/>
            <person name="Poveda L."/>
            <person name="Shimizu-Inatsugi R."/>
            <person name="Schlapbach R."/>
            <person name="Sreeman S.M."/>
            <person name="Shimizu K.K."/>
        </authorList>
    </citation>
    <scope>NUCLEOTIDE SEQUENCE</scope>
</reference>
<feature type="region of interest" description="Disordered" evidence="1">
    <location>
        <begin position="402"/>
        <end position="422"/>
    </location>
</feature>
<evidence type="ECO:0008006" key="4">
    <source>
        <dbReference type="Google" id="ProtNLM"/>
    </source>
</evidence>